<evidence type="ECO:0000313" key="2">
    <source>
        <dbReference type="EMBL" id="CAB3962944.1"/>
    </source>
</evidence>
<dbReference type="NCBIfam" id="TIGR01641">
    <property type="entry name" value="phageSPP1_gp7"/>
    <property type="match status" value="1"/>
</dbReference>
<dbReference type="Proteomes" id="UP000494301">
    <property type="component" value="Unassembled WGS sequence"/>
</dbReference>
<name>A0A6J5IRJ9_9BURK</name>
<dbReference type="Pfam" id="PF04233">
    <property type="entry name" value="Phage_Mu_F"/>
    <property type="match status" value="1"/>
</dbReference>
<evidence type="ECO:0000313" key="3">
    <source>
        <dbReference type="Proteomes" id="UP000494301"/>
    </source>
</evidence>
<protein>
    <submittedName>
        <fullName evidence="2">Phage Mu F virion morphogenesis protein</fullName>
    </submittedName>
</protein>
<gene>
    <name evidence="2" type="ORF">BLA3211_02014</name>
</gene>
<reference evidence="2 3" key="1">
    <citation type="submission" date="2020-04" db="EMBL/GenBank/DDBJ databases">
        <authorList>
            <person name="Depoorter E."/>
        </authorList>
    </citation>
    <scope>NUCLEOTIDE SEQUENCE [LARGE SCALE GENOMIC DNA]</scope>
    <source>
        <strain evidence="2 3">BCC0217</strain>
    </source>
</reference>
<accession>A0A6J5IRJ9</accession>
<feature type="domain" description="Phage head morphogenesis" evidence="1">
    <location>
        <begin position="52"/>
        <end position="167"/>
    </location>
</feature>
<evidence type="ECO:0000259" key="1">
    <source>
        <dbReference type="Pfam" id="PF04233"/>
    </source>
</evidence>
<dbReference type="InterPro" id="IPR006528">
    <property type="entry name" value="Phage_head_morphogenesis_dom"/>
</dbReference>
<dbReference type="AlphaFoldDB" id="A0A6J5IRJ9"/>
<sequence>MAVQPFGVQAENALANLRSKVPVETERWNDMLGSMHATQFTVAGAPLDVVRDIHASLVRAMESGTTLAQFRKDFDETVQRSGWTYRGKRGWRTELIYRANMHSAYMAGRWQQIVENADRRPYLEYRAVLDSHTRPQHRAWNGTLLPVTSGFWRTHYPPCGWGCRCTTRSYSEAEMKAAGKQPSYEPDVRYRLVTNADGEVTDRVPVGIDPGWDHNVGQSWLGPDMALGQKLASLPVDMQNNAVMNSVGLEYREAMAQRWRNWLDKPVTPLQPAEPVVVGFMEAELPAVIAQAFPTYTTESLVVVAQPAVDEAVAPAGYKAPLASWPRSWLNRLPALLWDYKAVLVDTADTGATPLVILVPDGKIGGKVPVIRLRVDQVSDGNQSGTGIEVGTMDAADVSSARYRVVSGAL</sequence>
<dbReference type="RefSeq" id="WP_122946847.1">
    <property type="nucleotide sequence ID" value="NZ_CABVQF010000058.1"/>
</dbReference>
<proteinExistence type="predicted"/>
<organism evidence="2 3">
    <name type="scientific">Burkholderia aenigmatica</name>
    <dbReference type="NCBI Taxonomy" id="2015348"/>
    <lineage>
        <taxon>Bacteria</taxon>
        <taxon>Pseudomonadati</taxon>
        <taxon>Pseudomonadota</taxon>
        <taxon>Betaproteobacteria</taxon>
        <taxon>Burkholderiales</taxon>
        <taxon>Burkholderiaceae</taxon>
        <taxon>Burkholderia</taxon>
        <taxon>Burkholderia cepacia complex</taxon>
    </lineage>
</organism>
<dbReference type="EMBL" id="CABWIL020000006">
    <property type="protein sequence ID" value="CAB3962944.1"/>
    <property type="molecule type" value="Genomic_DNA"/>
</dbReference>